<comment type="caution">
    <text evidence="1">The sequence shown here is derived from an EMBL/GenBank/DDBJ whole genome shotgun (WGS) entry which is preliminary data.</text>
</comment>
<dbReference type="AlphaFoldDB" id="A0A1F7IH93"/>
<accession>A0A1F7IH93</accession>
<reference evidence="1 2" key="1">
    <citation type="journal article" date="2016" name="Nat. Commun.">
        <title>Thousands of microbial genomes shed light on interconnected biogeochemical processes in an aquifer system.</title>
        <authorList>
            <person name="Anantharaman K."/>
            <person name="Brown C.T."/>
            <person name="Hug L.A."/>
            <person name="Sharon I."/>
            <person name="Castelle C.J."/>
            <person name="Probst A.J."/>
            <person name="Thomas B.C."/>
            <person name="Singh A."/>
            <person name="Wilkins M.J."/>
            <person name="Karaoz U."/>
            <person name="Brodie E.L."/>
            <person name="Williams K.H."/>
            <person name="Hubbard S.S."/>
            <person name="Banfield J.F."/>
        </authorList>
    </citation>
    <scope>NUCLEOTIDE SEQUENCE [LARGE SCALE GENOMIC DNA]</scope>
</reference>
<protein>
    <submittedName>
        <fullName evidence="1">Uncharacterized protein</fullName>
    </submittedName>
</protein>
<evidence type="ECO:0000313" key="2">
    <source>
        <dbReference type="Proteomes" id="UP000179270"/>
    </source>
</evidence>
<name>A0A1F7IH93_9BACT</name>
<gene>
    <name evidence="1" type="ORF">A3A74_00110</name>
</gene>
<dbReference type="Proteomes" id="UP000179270">
    <property type="component" value="Unassembled WGS sequence"/>
</dbReference>
<evidence type="ECO:0000313" key="1">
    <source>
        <dbReference type="EMBL" id="OGK42695.1"/>
    </source>
</evidence>
<dbReference type="EMBL" id="MGAF01000005">
    <property type="protein sequence ID" value="OGK42695.1"/>
    <property type="molecule type" value="Genomic_DNA"/>
</dbReference>
<dbReference type="STRING" id="1802055.A3A74_00110"/>
<organism evidence="1 2">
    <name type="scientific">Candidatus Roizmanbacteria bacterium RIFCSPLOWO2_01_FULL_35_13</name>
    <dbReference type="NCBI Taxonomy" id="1802055"/>
    <lineage>
        <taxon>Bacteria</taxon>
        <taxon>Candidatus Roizmaniibacteriota</taxon>
    </lineage>
</organism>
<proteinExistence type="predicted"/>
<sequence>MSELVRRAITSDVSPLCWFCIRYSSITGVPAEERIKNTPPLKDKGQCDAIHDPDTAVFEYGSLSQQLEQYFDLIKKKSNKPKKIKPDILTVKADRPCKVFVVNDQGDRVRLAFEPLNNLNTTIFQSHFGDSE</sequence>